<comment type="caution">
    <text evidence="1">The sequence shown here is derived from an EMBL/GenBank/DDBJ whole genome shotgun (WGS) entry which is preliminary data.</text>
</comment>
<organism evidence="1 2">
    <name type="scientific">Neofusicoccum parvum</name>
    <dbReference type="NCBI Taxonomy" id="310453"/>
    <lineage>
        <taxon>Eukaryota</taxon>
        <taxon>Fungi</taxon>
        <taxon>Dikarya</taxon>
        <taxon>Ascomycota</taxon>
        <taxon>Pezizomycotina</taxon>
        <taxon>Dothideomycetes</taxon>
        <taxon>Dothideomycetes incertae sedis</taxon>
        <taxon>Botryosphaeriales</taxon>
        <taxon>Botryosphaeriaceae</taxon>
        <taxon>Neofusicoccum</taxon>
    </lineage>
</organism>
<protein>
    <submittedName>
        <fullName evidence="1">Uncharacterized protein</fullName>
    </submittedName>
</protein>
<dbReference type="EMBL" id="BSXG01000176">
    <property type="protein sequence ID" value="GME51540.1"/>
    <property type="molecule type" value="Genomic_DNA"/>
</dbReference>
<proteinExistence type="predicted"/>
<sequence length="158" mass="17648">MRRELGKLAAEVAQLRVEALSRTKAASPPSEPHGEDRLGRVESAVSRFEERMRQVERALEQAGLLVLTGGGDEDDGHPVARVVDRDQALLDTFADQMGDMAADINTEVDDKLDEMLANVKDEVRGWAQDTYEELLETRLDELVEQRLADAVWTVSRCN</sequence>
<evidence type="ECO:0000313" key="2">
    <source>
        <dbReference type="Proteomes" id="UP001165186"/>
    </source>
</evidence>
<name>A0ACB5SPJ7_9PEZI</name>
<dbReference type="Proteomes" id="UP001165186">
    <property type="component" value="Unassembled WGS sequence"/>
</dbReference>
<keyword evidence="2" id="KW-1185">Reference proteome</keyword>
<reference evidence="1" key="1">
    <citation type="submission" date="2024-09" db="EMBL/GenBank/DDBJ databases">
        <title>Draft Genome Sequences of Neofusicoccum parvum.</title>
        <authorList>
            <person name="Ashida A."/>
            <person name="Camagna M."/>
            <person name="Tanaka A."/>
            <person name="Takemoto D."/>
        </authorList>
    </citation>
    <scope>NUCLEOTIDE SEQUENCE</scope>
    <source>
        <strain evidence="1">PPO83</strain>
    </source>
</reference>
<accession>A0ACB5SPJ7</accession>
<evidence type="ECO:0000313" key="1">
    <source>
        <dbReference type="EMBL" id="GME51540.1"/>
    </source>
</evidence>
<gene>
    <name evidence="1" type="primary">g6562</name>
    <name evidence="1" type="ORF">NpPPO83_00006562</name>
</gene>